<dbReference type="EMBL" id="JBIRWE010000004">
    <property type="protein sequence ID" value="MFI1964653.1"/>
    <property type="molecule type" value="Genomic_DNA"/>
</dbReference>
<comment type="caution">
    <text evidence="2">The sequence shown here is derived from an EMBL/GenBank/DDBJ whole genome shotgun (WGS) entry which is preliminary data.</text>
</comment>
<organism evidence="2 3">
    <name type="scientific">Streptomyces pathocidini</name>
    <dbReference type="NCBI Taxonomy" id="1650571"/>
    <lineage>
        <taxon>Bacteria</taxon>
        <taxon>Bacillati</taxon>
        <taxon>Actinomycetota</taxon>
        <taxon>Actinomycetes</taxon>
        <taxon>Kitasatosporales</taxon>
        <taxon>Streptomycetaceae</taxon>
        <taxon>Streptomyces</taxon>
    </lineage>
</organism>
<evidence type="ECO:0000256" key="1">
    <source>
        <dbReference type="SAM" id="MobiDB-lite"/>
    </source>
</evidence>
<evidence type="ECO:0000313" key="3">
    <source>
        <dbReference type="Proteomes" id="UP001611548"/>
    </source>
</evidence>
<keyword evidence="3" id="KW-1185">Reference proteome</keyword>
<accession>A0ABW7UQ91</accession>
<dbReference type="RefSeq" id="WP_398718262.1">
    <property type="nucleotide sequence ID" value="NZ_JBIRWE010000004.1"/>
</dbReference>
<protein>
    <submittedName>
        <fullName evidence="2">Uncharacterized protein</fullName>
    </submittedName>
</protein>
<sequence length="63" mass="7057">MPAEPLALARVRVRPRPGRPAQGRRKGLREADAARRDRHPALARADLATEALVRTVTELTFFQ</sequence>
<dbReference type="Proteomes" id="UP001611548">
    <property type="component" value="Unassembled WGS sequence"/>
</dbReference>
<reference evidence="2 3" key="1">
    <citation type="submission" date="2024-10" db="EMBL/GenBank/DDBJ databases">
        <title>The Natural Products Discovery Center: Release of the First 8490 Sequenced Strains for Exploring Actinobacteria Biosynthetic Diversity.</title>
        <authorList>
            <person name="Kalkreuter E."/>
            <person name="Kautsar S.A."/>
            <person name="Yang D."/>
            <person name="Bader C.D."/>
            <person name="Teijaro C.N."/>
            <person name="Fluegel L."/>
            <person name="Davis C.M."/>
            <person name="Simpson J.R."/>
            <person name="Lauterbach L."/>
            <person name="Steele A.D."/>
            <person name="Gui C."/>
            <person name="Meng S."/>
            <person name="Li G."/>
            <person name="Viehrig K."/>
            <person name="Ye F."/>
            <person name="Su P."/>
            <person name="Kiefer A.F."/>
            <person name="Nichols A."/>
            <person name="Cepeda A.J."/>
            <person name="Yan W."/>
            <person name="Fan B."/>
            <person name="Jiang Y."/>
            <person name="Adhikari A."/>
            <person name="Zheng C.-J."/>
            <person name="Schuster L."/>
            <person name="Cowan T.M."/>
            <person name="Smanski M.J."/>
            <person name="Chevrette M.G."/>
            <person name="De Carvalho L.P.S."/>
            <person name="Shen B."/>
        </authorList>
    </citation>
    <scope>NUCLEOTIDE SEQUENCE [LARGE SCALE GENOMIC DNA]</scope>
    <source>
        <strain evidence="2 3">NPDC020327</strain>
    </source>
</reference>
<evidence type="ECO:0000313" key="2">
    <source>
        <dbReference type="EMBL" id="MFI1964653.1"/>
    </source>
</evidence>
<feature type="compositionally biased region" description="Basic residues" evidence="1">
    <location>
        <begin position="14"/>
        <end position="27"/>
    </location>
</feature>
<gene>
    <name evidence="2" type="ORF">ACH429_11125</name>
</gene>
<feature type="region of interest" description="Disordered" evidence="1">
    <location>
        <begin position="14"/>
        <end position="38"/>
    </location>
</feature>
<proteinExistence type="predicted"/>
<name>A0ABW7UQ91_9ACTN</name>